<dbReference type="PANTHER" id="PTHR39473:SF1">
    <property type="entry name" value="DINB-LIKE DOMAIN-CONTAINING PROTEIN"/>
    <property type="match status" value="1"/>
</dbReference>
<comment type="caution">
    <text evidence="1">The sequence shown here is derived from an EMBL/GenBank/DDBJ whole genome shotgun (WGS) entry which is preliminary data.</text>
</comment>
<evidence type="ECO:0000313" key="2">
    <source>
        <dbReference type="Proteomes" id="UP000254326"/>
    </source>
</evidence>
<dbReference type="PANTHER" id="PTHR39473">
    <property type="match status" value="1"/>
</dbReference>
<dbReference type="EMBL" id="QKRA01000001">
    <property type="protein sequence ID" value="RDL45630.1"/>
    <property type="molecule type" value="Genomic_DNA"/>
</dbReference>
<gene>
    <name evidence="1" type="ORF">DN730_00840</name>
</gene>
<keyword evidence="2" id="KW-1185">Reference proteome</keyword>
<dbReference type="InterPro" id="IPR034660">
    <property type="entry name" value="DinB/YfiT-like"/>
</dbReference>
<dbReference type="SUPFAM" id="SSF109854">
    <property type="entry name" value="DinB/YfiT-like putative metalloenzymes"/>
    <property type="match status" value="1"/>
</dbReference>
<protein>
    <recommendedName>
        <fullName evidence="3">DinB family protein</fullName>
    </recommendedName>
</protein>
<name>A0A370UCW2_9GAMM</name>
<sequence>MSLTTLSPIHNRTRSSIISGCIETLRQGEQFLSSISNKEYQLAAPPYVNSSIGKHFRHLLDLFYAIYIQQDTIDYNMRRRDSVLETSRIIALENITSLISWLETLDEHQLRDEVLVSTEVCMSSTQVAIVSSTLERELSFVALHATHHYAMANVIVSALKINTVENDEFGYAPATVSYLRGQ</sequence>
<dbReference type="AlphaFoldDB" id="A0A370UCW2"/>
<evidence type="ECO:0008006" key="3">
    <source>
        <dbReference type="Google" id="ProtNLM"/>
    </source>
</evidence>
<evidence type="ECO:0000313" key="1">
    <source>
        <dbReference type="EMBL" id="RDL45630.1"/>
    </source>
</evidence>
<dbReference type="OrthoDB" id="1162179at2"/>
<accession>A0A370UCW2</accession>
<reference evidence="1 2" key="1">
    <citation type="submission" date="2018-06" db="EMBL/GenBank/DDBJ databases">
        <title>Marinomonas sp. YLB-05 draft genome sequence.</title>
        <authorList>
            <person name="Yu L."/>
            <person name="Tang X."/>
        </authorList>
    </citation>
    <scope>NUCLEOTIDE SEQUENCE [LARGE SCALE GENOMIC DNA]</scope>
    <source>
        <strain evidence="1 2">YLB-05</strain>
    </source>
</reference>
<dbReference type="Proteomes" id="UP000254326">
    <property type="component" value="Unassembled WGS sequence"/>
</dbReference>
<proteinExistence type="predicted"/>
<dbReference type="RefSeq" id="WP_115466220.1">
    <property type="nucleotide sequence ID" value="NZ_QKRA01000001.1"/>
</dbReference>
<organism evidence="1 2">
    <name type="scientific">Marinomonas piezotolerans</name>
    <dbReference type="NCBI Taxonomy" id="2213058"/>
    <lineage>
        <taxon>Bacteria</taxon>
        <taxon>Pseudomonadati</taxon>
        <taxon>Pseudomonadota</taxon>
        <taxon>Gammaproteobacteria</taxon>
        <taxon>Oceanospirillales</taxon>
        <taxon>Oceanospirillaceae</taxon>
        <taxon>Marinomonas</taxon>
    </lineage>
</organism>